<evidence type="ECO:0000256" key="2">
    <source>
        <dbReference type="SAM" id="SignalP"/>
    </source>
</evidence>
<sequence length="361" mass="39152">MHVRKLALGLLLPLLPVLAPAQAVPAGYPADYARLIEAAEREGTVTIYSSFDSKSAVGLLQAFQARFPKIKVDFVDQSSNEIYTRFTSEAAAGQGTGDIGLGGADTAVKLYQDGIAAEYASPEARNLPPYAIWKNVAFATTYEPIVTIYNKRLMPPGDVPATHQDLTRLLTDKREAYRGKIGTYDPERSGAGIGFLGEDSIAYPGTAWPLFKAMGQAEVKLFTSNGTMVERVASGEILLAYNLAAANVAERMKTDSSVGMILPCDYTLYLTRTAILSKRGKHPNAAKVFLDFLLSKDGQQQLADKSVGSIRSDVKNNPVLQRAAACTNAKALTPGPERLEVFDPAWRVSFLRQWKSGLQAK</sequence>
<reference evidence="3 4" key="1">
    <citation type="submission" date="2020-04" db="EMBL/GenBank/DDBJ databases">
        <title>Ramlibacter sp. G-1-2-2 isolated from soil.</title>
        <authorList>
            <person name="Dahal R.H."/>
        </authorList>
    </citation>
    <scope>NUCLEOTIDE SEQUENCE [LARGE SCALE GENOMIC DNA]</scope>
    <source>
        <strain evidence="3 4">G-1-2-2</strain>
    </source>
</reference>
<dbReference type="GO" id="GO:0030288">
    <property type="term" value="C:outer membrane-bounded periplasmic space"/>
    <property type="evidence" value="ECO:0007669"/>
    <property type="project" value="TreeGrafter"/>
</dbReference>
<dbReference type="Proteomes" id="UP000541185">
    <property type="component" value="Unassembled WGS sequence"/>
</dbReference>
<dbReference type="Gene3D" id="3.40.190.10">
    <property type="entry name" value="Periplasmic binding protein-like II"/>
    <property type="match status" value="2"/>
</dbReference>
<accession>A0A848GZM6</accession>
<gene>
    <name evidence="3" type="ORF">HHL11_00770</name>
</gene>
<evidence type="ECO:0000313" key="3">
    <source>
        <dbReference type="EMBL" id="NML42260.1"/>
    </source>
</evidence>
<evidence type="ECO:0000256" key="1">
    <source>
        <dbReference type="ARBA" id="ARBA00022729"/>
    </source>
</evidence>
<dbReference type="PANTHER" id="PTHR30006:SF25">
    <property type="entry name" value="PHOSPHOGLYCERATE TRANSPORT REGULATORY PROTEIN PGTC"/>
    <property type="match status" value="1"/>
</dbReference>
<keyword evidence="1 2" id="KW-0732">Signal</keyword>
<dbReference type="EMBL" id="JABBFX010000001">
    <property type="protein sequence ID" value="NML42260.1"/>
    <property type="molecule type" value="Genomic_DNA"/>
</dbReference>
<dbReference type="RefSeq" id="WP_169416479.1">
    <property type="nucleotide sequence ID" value="NZ_JABBFX010000001.1"/>
</dbReference>
<proteinExistence type="predicted"/>
<dbReference type="InterPro" id="IPR006059">
    <property type="entry name" value="SBP"/>
</dbReference>
<name>A0A848GZM6_9BURK</name>
<comment type="caution">
    <text evidence="3">The sequence shown here is derived from an EMBL/GenBank/DDBJ whole genome shotgun (WGS) entry which is preliminary data.</text>
</comment>
<dbReference type="Pfam" id="PF13416">
    <property type="entry name" value="SBP_bac_8"/>
    <property type="match status" value="1"/>
</dbReference>
<dbReference type="PANTHER" id="PTHR30006">
    <property type="entry name" value="THIAMINE-BINDING PERIPLASMIC PROTEIN-RELATED"/>
    <property type="match status" value="1"/>
</dbReference>
<feature type="signal peptide" evidence="2">
    <location>
        <begin position="1"/>
        <end position="23"/>
    </location>
</feature>
<dbReference type="SUPFAM" id="SSF53850">
    <property type="entry name" value="Periplasmic binding protein-like II"/>
    <property type="match status" value="1"/>
</dbReference>
<feature type="chain" id="PRO_5033025178" evidence="2">
    <location>
        <begin position="24"/>
        <end position="361"/>
    </location>
</feature>
<organism evidence="3 4">
    <name type="scientific">Ramlibacter agri</name>
    <dbReference type="NCBI Taxonomy" id="2728837"/>
    <lineage>
        <taxon>Bacteria</taxon>
        <taxon>Pseudomonadati</taxon>
        <taxon>Pseudomonadota</taxon>
        <taxon>Betaproteobacteria</taxon>
        <taxon>Burkholderiales</taxon>
        <taxon>Comamonadaceae</taxon>
        <taxon>Ramlibacter</taxon>
    </lineage>
</organism>
<evidence type="ECO:0000313" key="4">
    <source>
        <dbReference type="Proteomes" id="UP000541185"/>
    </source>
</evidence>
<dbReference type="AlphaFoldDB" id="A0A848GZM6"/>
<protein>
    <submittedName>
        <fullName evidence="3">ABC transporter substrate-binding protein</fullName>
    </submittedName>
</protein>
<keyword evidence="4" id="KW-1185">Reference proteome</keyword>